<dbReference type="InterPro" id="IPR051531">
    <property type="entry name" value="N-acetyltransferase"/>
</dbReference>
<reference evidence="3" key="1">
    <citation type="journal article" date="2019" name="Int. J. Syst. Evol. Microbiol.">
        <title>The Global Catalogue of Microorganisms (GCM) 10K type strain sequencing project: providing services to taxonomists for standard genome sequencing and annotation.</title>
        <authorList>
            <consortium name="The Broad Institute Genomics Platform"/>
            <consortium name="The Broad Institute Genome Sequencing Center for Infectious Disease"/>
            <person name="Wu L."/>
            <person name="Ma J."/>
        </authorList>
    </citation>
    <scope>NUCLEOTIDE SEQUENCE [LARGE SCALE GENOMIC DNA]</scope>
    <source>
        <strain evidence="3">KCTC 42281</strain>
    </source>
</reference>
<accession>A0ABV7X4Z8</accession>
<dbReference type="InterPro" id="IPR000182">
    <property type="entry name" value="GNAT_dom"/>
</dbReference>
<feature type="domain" description="N-acetyltransferase" evidence="1">
    <location>
        <begin position="13"/>
        <end position="176"/>
    </location>
</feature>
<keyword evidence="2" id="KW-0012">Acyltransferase</keyword>
<comment type="caution">
    <text evidence="2">The sequence shown here is derived from an EMBL/GenBank/DDBJ whole genome shotgun (WGS) entry which is preliminary data.</text>
</comment>
<keyword evidence="2" id="KW-0808">Transferase</keyword>
<dbReference type="GO" id="GO:0016746">
    <property type="term" value="F:acyltransferase activity"/>
    <property type="evidence" value="ECO:0007669"/>
    <property type="project" value="UniProtKB-KW"/>
</dbReference>
<dbReference type="EMBL" id="JBHRYD010000012">
    <property type="protein sequence ID" value="MFC3705699.1"/>
    <property type="molecule type" value="Genomic_DNA"/>
</dbReference>
<dbReference type="CDD" id="cd04301">
    <property type="entry name" value="NAT_SF"/>
    <property type="match status" value="1"/>
</dbReference>
<dbReference type="PANTHER" id="PTHR43792">
    <property type="entry name" value="GNAT FAMILY, PUTATIVE (AFU_ORTHOLOGUE AFUA_3G00765)-RELATED-RELATED"/>
    <property type="match status" value="1"/>
</dbReference>
<dbReference type="PROSITE" id="PS51186">
    <property type="entry name" value="GNAT"/>
    <property type="match status" value="1"/>
</dbReference>
<dbReference type="SUPFAM" id="SSF55729">
    <property type="entry name" value="Acyl-CoA N-acyltransferases (Nat)"/>
    <property type="match status" value="1"/>
</dbReference>
<evidence type="ECO:0000259" key="1">
    <source>
        <dbReference type="PROSITE" id="PS51186"/>
    </source>
</evidence>
<protein>
    <submittedName>
        <fullName evidence="2">GNAT family N-acetyltransferase</fullName>
        <ecNumber evidence="2">2.3.-.-</ecNumber>
    </submittedName>
</protein>
<dbReference type="RefSeq" id="WP_380097605.1">
    <property type="nucleotide sequence ID" value="NZ_JBHRYD010000012.1"/>
</dbReference>
<dbReference type="Pfam" id="PF13302">
    <property type="entry name" value="Acetyltransf_3"/>
    <property type="match status" value="1"/>
</dbReference>
<gene>
    <name evidence="2" type="ORF">ACFOOL_13135</name>
</gene>
<evidence type="ECO:0000313" key="2">
    <source>
        <dbReference type="EMBL" id="MFC3705699.1"/>
    </source>
</evidence>
<dbReference type="Gene3D" id="3.40.630.30">
    <property type="match status" value="1"/>
</dbReference>
<proteinExistence type="predicted"/>
<dbReference type="Proteomes" id="UP001595613">
    <property type="component" value="Unassembled WGS sequence"/>
</dbReference>
<evidence type="ECO:0000313" key="3">
    <source>
        <dbReference type="Proteomes" id="UP001595613"/>
    </source>
</evidence>
<dbReference type="InterPro" id="IPR016181">
    <property type="entry name" value="Acyl_CoA_acyltransferase"/>
</dbReference>
<organism evidence="2 3">
    <name type="scientific">Devosia honganensis</name>
    <dbReference type="NCBI Taxonomy" id="1610527"/>
    <lineage>
        <taxon>Bacteria</taxon>
        <taxon>Pseudomonadati</taxon>
        <taxon>Pseudomonadota</taxon>
        <taxon>Alphaproteobacteria</taxon>
        <taxon>Hyphomicrobiales</taxon>
        <taxon>Devosiaceae</taxon>
        <taxon>Devosia</taxon>
    </lineage>
</organism>
<sequence length="198" mass="22812">MSSLRLPVETSTLRLRPFENGDLDAVARYLTLPSVQRYVERPARYVEDVASSLAVMRKQLELHRPGDRLTLAMVRKADGMLIGHVSLRWSDATAGQGEVRFVIDPTFSGRGYLSEALRALFGIAFDHYHIHRLMVRCDGRSRHSAKLMQTLGMRIEAHYREHALFQGEWDEELHFAMLDREWRPSGTVLDLPRRERVA</sequence>
<dbReference type="EC" id="2.3.-.-" evidence="2"/>
<keyword evidence="3" id="KW-1185">Reference proteome</keyword>
<name>A0ABV7X4Z8_9HYPH</name>